<dbReference type="Proteomes" id="UP000494040">
    <property type="component" value="Unassembled WGS sequence"/>
</dbReference>
<keyword evidence="6" id="KW-0067">ATP-binding</keyword>
<dbReference type="Gene3D" id="3.40.50.10880">
    <property type="entry name" value="Uncharacterised protein PF01937, DUF89, domain 3"/>
    <property type="match status" value="1"/>
</dbReference>
<dbReference type="OMA" id="WENYSIS"/>
<dbReference type="EnsemblMetazoa" id="XM_024228851.1">
    <property type="protein sequence ID" value="XP_024084619.1"/>
    <property type="gene ID" value="LOC106670241"/>
</dbReference>
<feature type="domain" description="Damage-control phosphatase ARMT1-like metal-binding" evidence="12">
    <location>
        <begin position="417"/>
        <end position="689"/>
    </location>
</feature>
<evidence type="ECO:0000256" key="8">
    <source>
        <dbReference type="ARBA" id="ARBA00023074"/>
    </source>
</evidence>
<dbReference type="RefSeq" id="XP_014255873.1">
    <property type="nucleotide sequence ID" value="XM_014400387.2"/>
</dbReference>
<evidence type="ECO:0000256" key="9">
    <source>
        <dbReference type="ARBA" id="ARBA00029347"/>
    </source>
</evidence>
<evidence type="ECO:0000256" key="3">
    <source>
        <dbReference type="ARBA" id="ARBA00019490"/>
    </source>
</evidence>
<dbReference type="KEGG" id="clec:106670241"/>
<protein>
    <recommendedName>
        <fullName evidence="3">4'-phosphopantetheine phosphatase</fullName>
    </recommendedName>
    <alternativeName>
        <fullName evidence="10">Inactive pantothenic acid kinase 4</fullName>
    </alternativeName>
</protein>
<dbReference type="OrthoDB" id="498611at2759"/>
<accession>A0A8I6S0P5</accession>
<reference evidence="13" key="1">
    <citation type="submission" date="2022-01" db="UniProtKB">
        <authorList>
            <consortium name="EnsemblMetazoa"/>
        </authorList>
    </citation>
    <scope>IDENTIFICATION</scope>
</reference>
<evidence type="ECO:0000313" key="13">
    <source>
        <dbReference type="EnsemblMetazoa" id="XP_014255871.1"/>
    </source>
</evidence>
<dbReference type="InterPro" id="IPR004567">
    <property type="entry name" value="Type_II_PanK"/>
</dbReference>
<evidence type="ECO:0000313" key="14">
    <source>
        <dbReference type="Proteomes" id="UP000494040"/>
    </source>
</evidence>
<dbReference type="GO" id="GO:0005829">
    <property type="term" value="C:cytosol"/>
    <property type="evidence" value="ECO:0007669"/>
    <property type="project" value="TreeGrafter"/>
</dbReference>
<dbReference type="AlphaFoldDB" id="A0A8I6S0P5"/>
<keyword evidence="14" id="KW-1185">Reference proteome</keyword>
<sequence length="708" mass="81213">MPENRDDGSHLAISVGLKLSCISFCQTDNSESKGQNTDAKDEKRPRIVSKLCSTETLDSTLHSLQENQEIVPNTIFLTGTDSEKWSKNTQITLKTKFHVDQEIMQFIALGCGFVLKNINDEAFQLNLETHPLNFVSNAYKFFPCVLINKNEFIDFIKMSTDKEFQFLGKSCFNLQQMLLISKGLTGTKDLESFMVVLKSSPIYSQITKCSEDTFMKTMAEVEGLIFSENELLEKSHLAWYLFWLWCSNICQLASLHCQNNKTKNVILGEGWDINADYLSILNLIFKYCTGGRLKMIFLRHSAFLSSIGVLLSKVKHEDFQLSWRENYFLSSGYNREFQSTGQQTLALDSVAAKLVPCPLLIDPSTYNPLLQNLYIDDESREYWIQCIIQNIRSKGNNRLSAESCSPMQIAFYKFQDMAVEKLQHLMQYPYSFGNLSMMILQNMLDDCKYELELFDTYSKVKREEANLAVQIFERHIKFLDRLNFRDRQLEIALSILAGNMFDYGSKEVFELLNSGHFGFKEAIKKLPLRPWLIDNLDAWIEQIEEKPYKLAAVFVDNFGFDLVLGVFPFIRELLKNGTKVLLCANKYPVINDVTSEELDSALKSVSTACSYIEEAYSNKDIKIVEVPNSSCCLDFRYVSEEFAEFCSDVDLLVIEGMGRAIHTNLDAEFNVDCLRMAVIKNHWLSKKLGGIDFSPVFKFSTYVCETHL</sequence>
<dbReference type="GO" id="GO:0005634">
    <property type="term" value="C:nucleus"/>
    <property type="evidence" value="ECO:0007669"/>
    <property type="project" value="TreeGrafter"/>
</dbReference>
<keyword evidence="7" id="KW-0173">Coenzyme A biosynthesis</keyword>
<evidence type="ECO:0000256" key="6">
    <source>
        <dbReference type="ARBA" id="ARBA00022840"/>
    </source>
</evidence>
<dbReference type="GO" id="GO:0005524">
    <property type="term" value="F:ATP binding"/>
    <property type="evidence" value="ECO:0007669"/>
    <property type="project" value="UniProtKB-KW"/>
</dbReference>
<dbReference type="RefSeq" id="XP_014255871.1">
    <property type="nucleotide sequence ID" value="XM_014400385.2"/>
</dbReference>
<dbReference type="Gene3D" id="3.30.420.40">
    <property type="match status" value="1"/>
</dbReference>
<evidence type="ECO:0000256" key="2">
    <source>
        <dbReference type="ARBA" id="ARBA00011388"/>
    </source>
</evidence>
<dbReference type="RefSeq" id="XP_024084619.1">
    <property type="nucleotide sequence ID" value="XM_024228851.1"/>
</dbReference>
<dbReference type="InterPro" id="IPR036075">
    <property type="entry name" value="ARMT-1-like_metal-bd_sf"/>
</dbReference>
<proteinExistence type="predicted"/>
<organism evidence="13 14">
    <name type="scientific">Cimex lectularius</name>
    <name type="common">Bed bug</name>
    <name type="synonym">Acanthia lectularia</name>
    <dbReference type="NCBI Taxonomy" id="79782"/>
    <lineage>
        <taxon>Eukaryota</taxon>
        <taxon>Metazoa</taxon>
        <taxon>Ecdysozoa</taxon>
        <taxon>Arthropoda</taxon>
        <taxon>Hexapoda</taxon>
        <taxon>Insecta</taxon>
        <taxon>Pterygota</taxon>
        <taxon>Neoptera</taxon>
        <taxon>Paraneoptera</taxon>
        <taxon>Hemiptera</taxon>
        <taxon>Heteroptera</taxon>
        <taxon>Panheteroptera</taxon>
        <taxon>Cimicomorpha</taxon>
        <taxon>Cimicidae</taxon>
        <taxon>Cimex</taxon>
    </lineage>
</organism>
<comment type="catalytic activity">
    <reaction evidence="9">
        <text>(R)-4'-phospho-S-sulfopantetheine + H2O = (R)-S-sulfopantetheine + phosphate</text>
        <dbReference type="Rhea" id="RHEA:68340"/>
        <dbReference type="ChEBI" id="CHEBI:15377"/>
        <dbReference type="ChEBI" id="CHEBI:43474"/>
        <dbReference type="ChEBI" id="CHEBI:177302"/>
        <dbReference type="ChEBI" id="CHEBI:177303"/>
    </reaction>
    <physiologicalReaction direction="left-to-right" evidence="9">
        <dbReference type="Rhea" id="RHEA:68341"/>
    </physiologicalReaction>
</comment>
<evidence type="ECO:0000256" key="5">
    <source>
        <dbReference type="ARBA" id="ARBA00022741"/>
    </source>
</evidence>
<evidence type="ECO:0000256" key="1">
    <source>
        <dbReference type="ARBA" id="ARBA00001967"/>
    </source>
</evidence>
<dbReference type="InterPro" id="IPR002791">
    <property type="entry name" value="ARMT1-like_metal-bd"/>
</dbReference>
<keyword evidence="5" id="KW-0547">Nucleotide-binding</keyword>
<dbReference type="GO" id="GO:0004594">
    <property type="term" value="F:pantothenate kinase activity"/>
    <property type="evidence" value="ECO:0007669"/>
    <property type="project" value="TreeGrafter"/>
</dbReference>
<dbReference type="Pfam" id="PF03630">
    <property type="entry name" value="Fumble"/>
    <property type="match status" value="1"/>
</dbReference>
<evidence type="ECO:0000256" key="10">
    <source>
        <dbReference type="ARBA" id="ARBA00032948"/>
    </source>
</evidence>
<evidence type="ECO:0000256" key="4">
    <source>
        <dbReference type="ARBA" id="ARBA00022596"/>
    </source>
</evidence>
<evidence type="ECO:0000256" key="7">
    <source>
        <dbReference type="ARBA" id="ARBA00022993"/>
    </source>
</evidence>
<dbReference type="EnsemblMetazoa" id="XM_014400385.2">
    <property type="protein sequence ID" value="XP_014255871.1"/>
    <property type="gene ID" value="LOC106670241"/>
</dbReference>
<dbReference type="GeneID" id="106670241"/>
<dbReference type="SUPFAM" id="SSF53067">
    <property type="entry name" value="Actin-like ATPase domain"/>
    <property type="match status" value="1"/>
</dbReference>
<comment type="cofactor">
    <cofactor evidence="1">
        <name>Ni(2+)</name>
        <dbReference type="ChEBI" id="CHEBI:49786"/>
    </cofactor>
</comment>
<keyword evidence="8" id="KW-0944">Nitration</keyword>
<dbReference type="SUPFAM" id="SSF111321">
    <property type="entry name" value="AF1104-like"/>
    <property type="match status" value="1"/>
</dbReference>
<dbReference type="PANTHER" id="PTHR12280:SF20">
    <property type="entry name" value="4'-PHOSPHOPANTETHEINE PHOSPHATASE"/>
    <property type="match status" value="1"/>
</dbReference>
<dbReference type="Pfam" id="PF01937">
    <property type="entry name" value="ARMT1-like_dom"/>
    <property type="match status" value="1"/>
</dbReference>
<dbReference type="InterPro" id="IPR043129">
    <property type="entry name" value="ATPase_NBD"/>
</dbReference>
<keyword evidence="4" id="KW-0533">Nickel</keyword>
<name>A0A8I6S0P5_CIMLE</name>
<dbReference type="EnsemblMetazoa" id="XM_014400387.2">
    <property type="protein sequence ID" value="XP_014255873.1"/>
    <property type="gene ID" value="LOC106670241"/>
</dbReference>
<evidence type="ECO:0000256" key="11">
    <source>
        <dbReference type="ARBA" id="ARBA00046055"/>
    </source>
</evidence>
<comment type="subunit">
    <text evidence="2">Homodimer. Interacts with PKM.</text>
</comment>
<dbReference type="PANTHER" id="PTHR12280">
    <property type="entry name" value="PANTOTHENATE KINASE"/>
    <property type="match status" value="1"/>
</dbReference>
<dbReference type="GO" id="GO:0015937">
    <property type="term" value="P:coenzyme A biosynthetic process"/>
    <property type="evidence" value="ECO:0007669"/>
    <property type="project" value="UniProtKB-KW"/>
</dbReference>
<evidence type="ECO:0000259" key="12">
    <source>
        <dbReference type="Pfam" id="PF01937"/>
    </source>
</evidence>
<comment type="function">
    <text evidence="11">Phosphatase which shows a preference for 4'-phosphopantetheine and its oxidatively damaged forms (sulfonate or S-sulfonate), providing strong indirect evidence that the phosphatase activity pre-empts damage in the coenzyme A (CoA) pathway. Hydrolyzing excess 4'-phosphopantetheine could constitute a directed overflow mechanism to prevent its oxidation to the S-sulfonate, sulfonate, or other forms. Hydrolyzing 4'-phosphopantetheine sulfonate or S-sulfonate would forestall their conversion to inactive forms of CoA and acyl carrier protein. May play a role in the physiological regulation of CoA intracellular levels.</text>
</comment>